<evidence type="ECO:0000256" key="2">
    <source>
        <dbReference type="SAM" id="SignalP"/>
    </source>
</evidence>
<evidence type="ECO:0000256" key="1">
    <source>
        <dbReference type="SAM" id="MobiDB-lite"/>
    </source>
</evidence>
<dbReference type="RefSeq" id="WP_090745603.1">
    <property type="nucleotide sequence ID" value="NZ_FOBW01000007.1"/>
</dbReference>
<dbReference type="Pfam" id="PF13115">
    <property type="entry name" value="YtkA"/>
    <property type="match status" value="2"/>
</dbReference>
<gene>
    <name evidence="4" type="ORF">SAMN05192533_107235</name>
</gene>
<dbReference type="InterPro" id="IPR032693">
    <property type="entry name" value="YtkA-like_dom"/>
</dbReference>
<feature type="domain" description="YtkA-like" evidence="3">
    <location>
        <begin position="35"/>
        <end position="113"/>
    </location>
</feature>
<dbReference type="EMBL" id="FOBW01000007">
    <property type="protein sequence ID" value="SEM98619.1"/>
    <property type="molecule type" value="Genomic_DNA"/>
</dbReference>
<feature type="region of interest" description="Disordered" evidence="1">
    <location>
        <begin position="133"/>
        <end position="156"/>
    </location>
</feature>
<dbReference type="Proteomes" id="UP000198553">
    <property type="component" value="Unassembled WGS sequence"/>
</dbReference>
<evidence type="ECO:0000313" key="4">
    <source>
        <dbReference type="EMBL" id="SEM98619.1"/>
    </source>
</evidence>
<name>A0A1H8CUP4_9BACI</name>
<feature type="domain" description="YtkA-like" evidence="3">
    <location>
        <begin position="159"/>
        <end position="237"/>
    </location>
</feature>
<evidence type="ECO:0000313" key="5">
    <source>
        <dbReference type="Proteomes" id="UP000198553"/>
    </source>
</evidence>
<proteinExistence type="predicted"/>
<dbReference type="OrthoDB" id="2679563at2"/>
<evidence type="ECO:0000259" key="3">
    <source>
        <dbReference type="Pfam" id="PF13115"/>
    </source>
</evidence>
<sequence>MKKIIFLITIFVTVMISACSNGNQSEKEQELPALLEVDLRLPEEGLEPKTDITLEAYVSQGGEAVEDANEVKFEVLIQGETQSEMYPGEHQGEGIYTATMQVEDEGIYSVTAHVTARDMHNMPKKEMIVGNPDITAGDQEDDHTDSHDESDLHGHGHEKDLVVDLQSGFDMKVNENTELTVLINEKGHSLTGAEVRFEIWSEGQDEHEFIDAAEAGDGVYKAKKTFEKTGNHLINVHVNKGDLHEHQLFSVTVN</sequence>
<organism evidence="4 5">
    <name type="scientific">Mesobacillus persicus</name>
    <dbReference type="NCBI Taxonomy" id="930146"/>
    <lineage>
        <taxon>Bacteria</taxon>
        <taxon>Bacillati</taxon>
        <taxon>Bacillota</taxon>
        <taxon>Bacilli</taxon>
        <taxon>Bacillales</taxon>
        <taxon>Bacillaceae</taxon>
        <taxon>Mesobacillus</taxon>
    </lineage>
</organism>
<accession>A0A1H8CUP4</accession>
<keyword evidence="5" id="KW-1185">Reference proteome</keyword>
<dbReference type="PROSITE" id="PS51257">
    <property type="entry name" value="PROKAR_LIPOPROTEIN"/>
    <property type="match status" value="1"/>
</dbReference>
<dbReference type="Gene3D" id="2.60.40.10">
    <property type="entry name" value="Immunoglobulins"/>
    <property type="match status" value="1"/>
</dbReference>
<dbReference type="InterPro" id="IPR013783">
    <property type="entry name" value="Ig-like_fold"/>
</dbReference>
<protein>
    <submittedName>
        <fullName evidence="4">YtkA-like</fullName>
    </submittedName>
</protein>
<feature type="signal peptide" evidence="2">
    <location>
        <begin position="1"/>
        <end position="18"/>
    </location>
</feature>
<reference evidence="5" key="1">
    <citation type="submission" date="2016-10" db="EMBL/GenBank/DDBJ databases">
        <authorList>
            <person name="Varghese N."/>
            <person name="Submissions S."/>
        </authorList>
    </citation>
    <scope>NUCLEOTIDE SEQUENCE [LARGE SCALE GENOMIC DNA]</scope>
    <source>
        <strain evidence="5">B48,IBRC-M 10115,DSM 25386,CECT 8001</strain>
    </source>
</reference>
<feature type="chain" id="PRO_5038748491" evidence="2">
    <location>
        <begin position="19"/>
        <end position="254"/>
    </location>
</feature>
<dbReference type="AlphaFoldDB" id="A0A1H8CUP4"/>
<dbReference type="STRING" id="930146.SAMN05192533_107235"/>
<keyword evidence="2" id="KW-0732">Signal</keyword>
<feature type="compositionally biased region" description="Basic and acidic residues" evidence="1">
    <location>
        <begin position="144"/>
        <end position="156"/>
    </location>
</feature>